<dbReference type="EMBL" id="NXLW01000012">
    <property type="protein sequence ID" value="RDU71355.1"/>
    <property type="molecule type" value="Genomic_DNA"/>
</dbReference>
<dbReference type="PANTHER" id="PTHR22916">
    <property type="entry name" value="GLYCOSYLTRANSFERASE"/>
    <property type="match status" value="1"/>
</dbReference>
<dbReference type="InterPro" id="IPR001173">
    <property type="entry name" value="Glyco_trans_2-like"/>
</dbReference>
<dbReference type="Pfam" id="PF00535">
    <property type="entry name" value="Glycos_transf_2"/>
    <property type="match status" value="1"/>
</dbReference>
<evidence type="ECO:0000313" key="3">
    <source>
        <dbReference type="Proteomes" id="UP000256424"/>
    </source>
</evidence>
<keyword evidence="2" id="KW-0808">Transferase</keyword>
<organism evidence="2 3">
    <name type="scientific">Helicobacter aurati</name>
    <dbReference type="NCBI Taxonomy" id="137778"/>
    <lineage>
        <taxon>Bacteria</taxon>
        <taxon>Pseudomonadati</taxon>
        <taxon>Campylobacterota</taxon>
        <taxon>Epsilonproteobacteria</taxon>
        <taxon>Campylobacterales</taxon>
        <taxon>Helicobacteraceae</taxon>
        <taxon>Helicobacter</taxon>
    </lineage>
</organism>
<evidence type="ECO:0000259" key="1">
    <source>
        <dbReference type="Pfam" id="PF00535"/>
    </source>
</evidence>
<dbReference type="Proteomes" id="UP000256424">
    <property type="component" value="Unassembled WGS sequence"/>
</dbReference>
<feature type="domain" description="Glycosyltransferase 2-like" evidence="1">
    <location>
        <begin position="63"/>
        <end position="183"/>
    </location>
</feature>
<protein>
    <submittedName>
        <fullName evidence="2">Glycosyl transferase family 2</fullName>
    </submittedName>
</protein>
<dbReference type="AlphaFoldDB" id="A0A3D8J2I5"/>
<accession>A0A3D8J2I5</accession>
<proteinExistence type="predicted"/>
<sequence>MFRKTQDEIMSHWHIGLETSQEISLTHNHQHNIPHTQHNDSEVATKQTYNPQQTTTKPLCSFLCITYNHVEFIEQCLIGFLEQETTFPFEIIIHDDCSTDGTQRIIQEYQAKYPKIIKALYEEENQYSKGSKGKPFWALMHKMAGKYIALCEGDDYWNDPKKIQTQVAFLESHSEFVGCYHRCHTLDSSGVQEDNGSNHRDTTAAMLQFLQTTISTRTVCYRNVIDYLEPNLLFYSSKITNGDTFLWTLLGQHGDMKYIDSIEPAYYRLHSGGVWSPLSAKSRFQIHAKSFYYMSEYYSQANNPFAASFFLQLSLQNLCAASDANLTQKEVDSVIKSLLIKRGGGGNYPLGGFQATSVKLILRLFFPRTHFFIIRLRDKFRLYRQRKAIA</sequence>
<evidence type="ECO:0000313" key="2">
    <source>
        <dbReference type="EMBL" id="RDU71355.1"/>
    </source>
</evidence>
<dbReference type="Gene3D" id="3.90.550.10">
    <property type="entry name" value="Spore Coat Polysaccharide Biosynthesis Protein SpsA, Chain A"/>
    <property type="match status" value="1"/>
</dbReference>
<dbReference type="PANTHER" id="PTHR22916:SF3">
    <property type="entry name" value="UDP-GLCNAC:BETAGAL BETA-1,3-N-ACETYLGLUCOSAMINYLTRANSFERASE-LIKE PROTEIN 1"/>
    <property type="match status" value="1"/>
</dbReference>
<comment type="caution">
    <text evidence="2">The sequence shown here is derived from an EMBL/GenBank/DDBJ whole genome shotgun (WGS) entry which is preliminary data.</text>
</comment>
<keyword evidence="3" id="KW-1185">Reference proteome</keyword>
<name>A0A3D8J2I5_9HELI</name>
<reference evidence="2 3" key="1">
    <citation type="submission" date="2018-04" db="EMBL/GenBank/DDBJ databases">
        <title>Novel Campyloabacter and Helicobacter Species and Strains.</title>
        <authorList>
            <person name="Mannion A.J."/>
            <person name="Shen Z."/>
            <person name="Fox J.G."/>
        </authorList>
    </citation>
    <scope>NUCLEOTIDE SEQUENCE [LARGE SCALE GENOMIC DNA]</scope>
    <source>
        <strain evidence="2 3">MIT 97-5075</strain>
    </source>
</reference>
<gene>
    <name evidence="2" type="ORF">CQA66_06700</name>
</gene>
<dbReference type="GO" id="GO:0016758">
    <property type="term" value="F:hexosyltransferase activity"/>
    <property type="evidence" value="ECO:0007669"/>
    <property type="project" value="UniProtKB-ARBA"/>
</dbReference>
<dbReference type="SUPFAM" id="SSF53448">
    <property type="entry name" value="Nucleotide-diphospho-sugar transferases"/>
    <property type="match status" value="1"/>
</dbReference>
<dbReference type="InterPro" id="IPR029044">
    <property type="entry name" value="Nucleotide-diphossugar_trans"/>
</dbReference>